<reference evidence="2 3" key="1">
    <citation type="submission" date="2016-10" db="EMBL/GenBank/DDBJ databases">
        <authorList>
            <person name="Cai Z."/>
        </authorList>
    </citation>
    <scope>NUCLEOTIDE SEQUENCE [LARGE SCALE GENOMIC DNA]</scope>
</reference>
<dbReference type="PANTHER" id="PTHR47186:SF3">
    <property type="entry name" value="OS09G0267800 PROTEIN"/>
    <property type="match status" value="1"/>
</dbReference>
<gene>
    <name evidence="2" type="ORF">BQ4739_LOCUS16853</name>
</gene>
<dbReference type="GO" id="GO:0005930">
    <property type="term" value="C:axoneme"/>
    <property type="evidence" value="ECO:0007669"/>
    <property type="project" value="UniProtKB-SubCell"/>
</dbReference>
<protein>
    <recommendedName>
        <fullName evidence="4">F-box domain-containing protein</fullName>
    </recommendedName>
</protein>
<dbReference type="Proteomes" id="UP000256970">
    <property type="component" value="Unassembled WGS sequence"/>
</dbReference>
<evidence type="ECO:0000256" key="1">
    <source>
        <dbReference type="ARBA" id="ARBA00004430"/>
    </source>
</evidence>
<dbReference type="InterPro" id="IPR032675">
    <property type="entry name" value="LRR_dom_sf"/>
</dbReference>
<dbReference type="SUPFAM" id="SSF52047">
    <property type="entry name" value="RNI-like"/>
    <property type="match status" value="1"/>
</dbReference>
<accession>A0A383WH57</accession>
<organism evidence="2 3">
    <name type="scientific">Tetradesmus obliquus</name>
    <name type="common">Green alga</name>
    <name type="synonym">Acutodesmus obliquus</name>
    <dbReference type="NCBI Taxonomy" id="3088"/>
    <lineage>
        <taxon>Eukaryota</taxon>
        <taxon>Viridiplantae</taxon>
        <taxon>Chlorophyta</taxon>
        <taxon>core chlorophytes</taxon>
        <taxon>Chlorophyceae</taxon>
        <taxon>CS clade</taxon>
        <taxon>Sphaeropleales</taxon>
        <taxon>Scenedesmaceae</taxon>
        <taxon>Tetradesmus</taxon>
    </lineage>
</organism>
<name>A0A383WH57_TETOB</name>
<dbReference type="Gene3D" id="3.80.10.10">
    <property type="entry name" value="Ribonuclease Inhibitor"/>
    <property type="match status" value="1"/>
</dbReference>
<evidence type="ECO:0000313" key="2">
    <source>
        <dbReference type="EMBL" id="SZX76469.1"/>
    </source>
</evidence>
<dbReference type="PANTHER" id="PTHR47186">
    <property type="entry name" value="LEUCINE-RICH REPEAT-CONTAINING PROTEIN 57"/>
    <property type="match status" value="1"/>
</dbReference>
<proteinExistence type="predicted"/>
<evidence type="ECO:0000313" key="3">
    <source>
        <dbReference type="Proteomes" id="UP000256970"/>
    </source>
</evidence>
<dbReference type="AlphaFoldDB" id="A0A383WH57"/>
<dbReference type="EMBL" id="FNXT01001259">
    <property type="protein sequence ID" value="SZX76469.1"/>
    <property type="molecule type" value="Genomic_DNA"/>
</dbReference>
<comment type="subcellular location">
    <subcellularLocation>
        <location evidence="1">Cytoplasm</location>
        <location evidence="1">Cytoskeleton</location>
        <location evidence="1">Cilium axoneme</location>
    </subcellularLocation>
</comment>
<evidence type="ECO:0008006" key="4">
    <source>
        <dbReference type="Google" id="ProtNLM"/>
    </source>
</evidence>
<sequence>MELQAQQRLSSCSLVCKAWRAAAVAASNDQQQQQQQQLRRDVLLALASLTQLTRLELDEQLLPLAAAAPLGCLQQLQELQLWGPVTSPGTLLRLPPSLTKFETAWAGKLEFSSSMCPNLAALANLQHLDVRVVSGEDEEFPTPIGGLLPDFCSSMQQLRVLKLHGVLSHNALPALARVLPALTRLESLLISNTDGELAPLPACEVASYSALLPLSPHLTHLELSWGHDGAEALGGQDLLHPGCSQHLFAAGRQLPQLKQLVLGVPGNIWDVAGYGDDGTIGAEDYALCVERVTPCLDEVSFHRLVSCCPRLEKLWVAGLVEPGVDMRPLLQLTALRKLCVGGEVVTDDVACGVLCQLTRLRSLGVFQARGFSDRGLLALTGLQQLTRLAIGGCGISHGVSADRDRKRGVQLDRGEHLVLVQQEPLQPVWLQLLCRFLRAASSAALITVMTALP</sequence>
<keyword evidence="3" id="KW-1185">Reference proteome</keyword>